<organism evidence="2 3">
    <name type="scientific">Simkania negevensis (strain ATCC VR-1471 / DSM 27360 / Z)</name>
    <dbReference type="NCBI Taxonomy" id="331113"/>
    <lineage>
        <taxon>Bacteria</taxon>
        <taxon>Pseudomonadati</taxon>
        <taxon>Chlamydiota</taxon>
        <taxon>Chlamydiia</taxon>
        <taxon>Parachlamydiales</taxon>
        <taxon>Simkaniaceae</taxon>
        <taxon>Simkania</taxon>
    </lineage>
</organism>
<keyword evidence="1" id="KW-0472">Membrane</keyword>
<reference evidence="2 3" key="2">
    <citation type="journal article" date="2011" name="Mol. Biol. Evol.">
        <title>Unity in variety--the pan-genome of the Chlamydiae.</title>
        <authorList>
            <person name="Collingro A."/>
            <person name="Tischler P."/>
            <person name="Weinmaier T."/>
            <person name="Penz T."/>
            <person name="Heinz E."/>
            <person name="Brunham R.C."/>
            <person name="Read T.D."/>
            <person name="Bavoil P.M."/>
            <person name="Sachse K."/>
            <person name="Kahane S."/>
            <person name="Friedman M.G."/>
            <person name="Rattei T."/>
            <person name="Myers G.S."/>
            <person name="Horn M."/>
        </authorList>
    </citation>
    <scope>NUCLEOTIDE SEQUENCE [LARGE SCALE GENOMIC DNA]</scope>
    <source>
        <strain evidence="3">ATCC VR-1471 / Z</strain>
    </source>
</reference>
<sequence>MQLSTVRDFLAPFIAKATTLPADLKAQAISIDAEATLEKVQNFVEMILDSASLAETIIGGTFAFSAIFYIQSYVSTFAAVFSPFTLISALVSGTLLYDSYQTYQAVKELHEWTQKQDADSFDIDSEEVTKRWTTFCNTLKYNTTFIEPLLRPYLDIVSKREA</sequence>
<accession>F8L9R7</accession>
<dbReference type="AlphaFoldDB" id="F8L9R7"/>
<dbReference type="KEGG" id="sng:SNE_A17340"/>
<feature type="transmembrane region" description="Helical" evidence="1">
    <location>
        <begin position="51"/>
        <end position="70"/>
    </location>
</feature>
<keyword evidence="1" id="KW-0812">Transmembrane</keyword>
<gene>
    <name evidence="2" type="ordered locus">SNE_A17340</name>
</gene>
<evidence type="ECO:0000313" key="2">
    <source>
        <dbReference type="EMBL" id="CCB89611.1"/>
    </source>
</evidence>
<dbReference type="STRING" id="331113.SNE_A17340"/>
<protein>
    <submittedName>
        <fullName evidence="2">Uncharacterized protein</fullName>
    </submittedName>
</protein>
<dbReference type="HOGENOM" id="CLU_1634264_0_0_0"/>
<evidence type="ECO:0000256" key="1">
    <source>
        <dbReference type="SAM" id="Phobius"/>
    </source>
</evidence>
<reference key="1">
    <citation type="journal article" date="2011" name="Mol. Biol. Evol.">
        <title>Unity in variety -- the pan-genome of the Chlamydiae.</title>
        <authorList>
            <person name="Collingro A."/>
            <person name="Tischler P."/>
            <person name="Weinmaier T."/>
            <person name="Penz T."/>
            <person name="Heinz E."/>
            <person name="Brunham R.C."/>
            <person name="Read T.D."/>
            <person name="Bavoil P.M."/>
            <person name="Sachse K."/>
            <person name="Kahane S."/>
            <person name="Friedman M.G."/>
            <person name="Rattei T."/>
            <person name="Myers G.S.A."/>
            <person name="Horn M."/>
        </authorList>
    </citation>
    <scope>NUCLEOTIDE SEQUENCE</scope>
    <source>
        <strain>Z</strain>
    </source>
</reference>
<proteinExistence type="predicted"/>
<name>F8L9R7_SIMNZ</name>
<keyword evidence="3" id="KW-1185">Reference proteome</keyword>
<evidence type="ECO:0000313" key="3">
    <source>
        <dbReference type="Proteomes" id="UP000000496"/>
    </source>
</evidence>
<feature type="transmembrane region" description="Helical" evidence="1">
    <location>
        <begin position="76"/>
        <end position="97"/>
    </location>
</feature>
<dbReference type="EMBL" id="FR872582">
    <property type="protein sequence ID" value="CCB89611.1"/>
    <property type="molecule type" value="Genomic_DNA"/>
</dbReference>
<dbReference type="RefSeq" id="WP_013944077.1">
    <property type="nucleotide sequence ID" value="NC_015713.1"/>
</dbReference>
<keyword evidence="1" id="KW-1133">Transmembrane helix</keyword>
<dbReference type="Proteomes" id="UP000000496">
    <property type="component" value="Chromosome gsn.131"/>
</dbReference>